<evidence type="ECO:0000313" key="2">
    <source>
        <dbReference type="EMBL" id="ORX50676.1"/>
    </source>
</evidence>
<dbReference type="InterPro" id="IPR051330">
    <property type="entry name" value="Phosphatase_reg/MetRdx"/>
</dbReference>
<keyword evidence="3" id="KW-1185">Reference proteome</keyword>
<protein>
    <submittedName>
        <fullName evidence="2">TIP41-domain-containing protein</fullName>
    </submittedName>
</protein>
<comment type="caution">
    <text evidence="2">The sequence shown here is derived from an EMBL/GenBank/DDBJ whole genome shotgun (WGS) entry which is preliminary data.</text>
</comment>
<reference evidence="2 3" key="1">
    <citation type="submission" date="2016-08" db="EMBL/GenBank/DDBJ databases">
        <title>Genomes of anaerobic fungi encode conserved fungal cellulosomes for biomass hydrolysis.</title>
        <authorList>
            <consortium name="DOE Joint Genome Institute"/>
            <person name="Haitjema C.H."/>
            <person name="Gilmore S.P."/>
            <person name="Henske J.K."/>
            <person name="Solomon K.V."/>
            <person name="De Groot R."/>
            <person name="Kuo A."/>
            <person name="Mondo S.J."/>
            <person name="Salamov A.A."/>
            <person name="Labutti K."/>
            <person name="Zhao Z."/>
            <person name="Chiniquy J."/>
            <person name="Barry K."/>
            <person name="Brewer H.M."/>
            <person name="Purvine S.O."/>
            <person name="Wright A.T."/>
            <person name="Boxma B."/>
            <person name="Van Alen T."/>
            <person name="Hackstein J.H."/>
            <person name="Baker S.E."/>
            <person name="Grigoriev I.V."/>
            <person name="O'Malley M.A."/>
        </authorList>
    </citation>
    <scope>NUCLEOTIDE SEQUENCE [LARGE SCALE GENOMIC DNA]</scope>
    <source>
        <strain evidence="3">finn</strain>
    </source>
</reference>
<organism evidence="2 3">
    <name type="scientific">Piromyces finnis</name>
    <dbReference type="NCBI Taxonomy" id="1754191"/>
    <lineage>
        <taxon>Eukaryota</taxon>
        <taxon>Fungi</taxon>
        <taxon>Fungi incertae sedis</taxon>
        <taxon>Chytridiomycota</taxon>
        <taxon>Chytridiomycota incertae sedis</taxon>
        <taxon>Neocallimastigomycetes</taxon>
        <taxon>Neocallimastigales</taxon>
        <taxon>Neocallimastigaceae</taxon>
        <taxon>Piromyces</taxon>
    </lineage>
</organism>
<reference evidence="2 3" key="2">
    <citation type="submission" date="2016-08" db="EMBL/GenBank/DDBJ databases">
        <title>Pervasive Adenine N6-methylation of Active Genes in Fungi.</title>
        <authorList>
            <consortium name="DOE Joint Genome Institute"/>
            <person name="Mondo S.J."/>
            <person name="Dannebaum R.O."/>
            <person name="Kuo R.C."/>
            <person name="Labutti K."/>
            <person name="Haridas S."/>
            <person name="Kuo A."/>
            <person name="Salamov A."/>
            <person name="Ahrendt S.R."/>
            <person name="Lipzen A."/>
            <person name="Sullivan W."/>
            <person name="Andreopoulos W.B."/>
            <person name="Clum A."/>
            <person name="Lindquist E."/>
            <person name="Daum C."/>
            <person name="Ramamoorthy G.K."/>
            <person name="Gryganskyi A."/>
            <person name="Culley D."/>
            <person name="Magnuson J.K."/>
            <person name="James T.Y."/>
            <person name="O'Malley M.A."/>
            <person name="Stajich J.E."/>
            <person name="Spatafora J.W."/>
            <person name="Visel A."/>
            <person name="Grigoriev I.V."/>
        </authorList>
    </citation>
    <scope>NUCLEOTIDE SEQUENCE [LARGE SCALE GENOMIC DNA]</scope>
    <source>
        <strain evidence="3">finn</strain>
    </source>
</reference>
<dbReference type="GO" id="GO:1904262">
    <property type="term" value="P:negative regulation of TORC1 signaling"/>
    <property type="evidence" value="ECO:0007669"/>
    <property type="project" value="EnsemblFungi"/>
</dbReference>
<dbReference type="PANTHER" id="PTHR21021">
    <property type="entry name" value="GAF/PUTATIVE CYTOSKELETAL PROTEIN"/>
    <property type="match status" value="1"/>
</dbReference>
<evidence type="ECO:0000256" key="1">
    <source>
        <dbReference type="ARBA" id="ARBA00006658"/>
    </source>
</evidence>
<proteinExistence type="inferred from homology"/>
<dbReference type="GO" id="GO:0005829">
    <property type="term" value="C:cytosol"/>
    <property type="evidence" value="ECO:0007669"/>
    <property type="project" value="TreeGrafter"/>
</dbReference>
<comment type="similarity">
    <text evidence="1">Belongs to the TIP41 family.</text>
</comment>
<dbReference type="OrthoDB" id="10253878at2759"/>
<dbReference type="STRING" id="1754191.A0A1Y1VBP4"/>
<dbReference type="Pfam" id="PF04176">
    <property type="entry name" value="TIP41"/>
    <property type="match status" value="1"/>
</dbReference>
<dbReference type="AlphaFoldDB" id="A0A1Y1VBP4"/>
<evidence type="ECO:0000313" key="3">
    <source>
        <dbReference type="Proteomes" id="UP000193719"/>
    </source>
</evidence>
<name>A0A1Y1VBP4_9FUNG</name>
<dbReference type="InterPro" id="IPR007303">
    <property type="entry name" value="TIP41-like"/>
</dbReference>
<dbReference type="PANTHER" id="PTHR21021:SF16">
    <property type="entry name" value="TIP41-LIKE PROTEIN"/>
    <property type="match status" value="1"/>
</dbReference>
<sequence length="246" mass="29121">MPTNTAANAPEYKTFENKNISEKGIIIGDWKITTRKDRIFNSEEIDKTLDEIKIPQLPEMFFGYNHITIENTTTGSKWTCNSIDAIRQVQINLKENENWIKVAVADKWNASRNKEEEEKKKIQRPYDWTFSTDIRGRIENGEAVVTKEQIDMRKLMRRDPILFFDQVILFEDELADNGIATLDAKIRVMPTGAFVLLRFFLRIENVLFRVNETRIYLEFDKGYMLSEYLSREQPFDDFKKVYYFLL</sequence>
<gene>
    <name evidence="2" type="ORF">BCR36DRAFT_289090</name>
</gene>
<accession>A0A1Y1VBP4</accession>
<dbReference type="EMBL" id="MCFH01000020">
    <property type="protein sequence ID" value="ORX50676.1"/>
    <property type="molecule type" value="Genomic_DNA"/>
</dbReference>
<dbReference type="Proteomes" id="UP000193719">
    <property type="component" value="Unassembled WGS sequence"/>
</dbReference>
<dbReference type="GO" id="GO:0031929">
    <property type="term" value="P:TOR signaling"/>
    <property type="evidence" value="ECO:0007669"/>
    <property type="project" value="TreeGrafter"/>
</dbReference>